<dbReference type="AlphaFoldDB" id="A0A080LY42"/>
<dbReference type="Gene3D" id="3.40.50.1820">
    <property type="entry name" value="alpha/beta hydrolase"/>
    <property type="match status" value="1"/>
</dbReference>
<sequence>MPHGRKDFGSTPQRTGYSQVAKVAVQETTLCVKEMHGAIADKSFNVFRRIPLLCWPAQLVQAVHDSISAGVYATIHHGSGGILEAAAILERQHSSPGKPPGRFASGLHSALNGAFGDHLAASNNLLAINMAIRVHGNSVPLNTDALRSAFPEADRRLCVFVHGLGCDEHCWECTDRGEPAAACESHFGHQLQAEFACTPLYLRYNTGLPIAENCAQLAVFLEDLLTAWPQPASELLIIGHSMGGLIARGACDQAVAAGMQWPQSTRMLICLGSPHLGSPLERLGQLATTALKLSAVTRPLGNIAATRSQGIKDLRRGPGAPQTLPEPHTIAFRFLGASLAKNVEHPLSEFLGDGLVPLSSAITHEIEGDVESARIGKLGHLGLLNDTRVYRQIREWLGVLYEAETPAER</sequence>
<protein>
    <submittedName>
        <fullName evidence="2">PGAP1-like protein</fullName>
    </submittedName>
</protein>
<accession>A0A080LY42</accession>
<dbReference type="Pfam" id="PF07819">
    <property type="entry name" value="PGAP1"/>
    <property type="match status" value="1"/>
</dbReference>
<dbReference type="EMBL" id="JDVG02000334">
    <property type="protein sequence ID" value="KFB72800.1"/>
    <property type="molecule type" value="Genomic_DNA"/>
</dbReference>
<gene>
    <name evidence="2" type="ORF">AW09_001989</name>
</gene>
<comment type="caution">
    <text evidence="2">The sequence shown here is derived from an EMBL/GenBank/DDBJ whole genome shotgun (WGS) entry which is preliminary data.</text>
</comment>
<proteinExistence type="predicted"/>
<evidence type="ECO:0000259" key="1">
    <source>
        <dbReference type="Pfam" id="PF07819"/>
    </source>
</evidence>
<dbReference type="InterPro" id="IPR012908">
    <property type="entry name" value="PGAP1-ab_dom-like"/>
</dbReference>
<name>A0A080LY42_9PROT</name>
<evidence type="ECO:0000313" key="3">
    <source>
        <dbReference type="Proteomes" id="UP000020077"/>
    </source>
</evidence>
<dbReference type="Proteomes" id="UP000020077">
    <property type="component" value="Unassembled WGS sequence"/>
</dbReference>
<reference evidence="2 3" key="1">
    <citation type="submission" date="2014-02" db="EMBL/GenBank/DDBJ databases">
        <title>Expanding our view of genomic diversity in Candidatus Accumulibacter clades.</title>
        <authorList>
            <person name="Skennerton C.T."/>
            <person name="Barr J.J."/>
            <person name="Slater F.R."/>
            <person name="Bond P.L."/>
            <person name="Tyson G.W."/>
        </authorList>
    </citation>
    <scope>NUCLEOTIDE SEQUENCE [LARGE SCALE GENOMIC DNA]</scope>
    <source>
        <strain evidence="3">BA-91</strain>
    </source>
</reference>
<organism evidence="2 3">
    <name type="scientific">Candidatus Accumulibacter phosphatis</name>
    <dbReference type="NCBI Taxonomy" id="327160"/>
    <lineage>
        <taxon>Bacteria</taxon>
        <taxon>Pseudomonadati</taxon>
        <taxon>Pseudomonadota</taxon>
        <taxon>Betaproteobacteria</taxon>
        <taxon>Candidatus Accumulibacter</taxon>
    </lineage>
</organism>
<dbReference type="SUPFAM" id="SSF53474">
    <property type="entry name" value="alpha/beta-Hydrolases"/>
    <property type="match status" value="1"/>
</dbReference>
<feature type="domain" description="GPI inositol-deacylase PGAP1-like alpha/beta" evidence="1">
    <location>
        <begin position="229"/>
        <end position="282"/>
    </location>
</feature>
<dbReference type="InterPro" id="IPR029058">
    <property type="entry name" value="AB_hydrolase_fold"/>
</dbReference>
<dbReference type="GO" id="GO:0016788">
    <property type="term" value="F:hydrolase activity, acting on ester bonds"/>
    <property type="evidence" value="ECO:0007669"/>
    <property type="project" value="InterPro"/>
</dbReference>
<evidence type="ECO:0000313" key="2">
    <source>
        <dbReference type="EMBL" id="KFB72800.1"/>
    </source>
</evidence>